<proteinExistence type="inferred from homology"/>
<evidence type="ECO:0000256" key="2">
    <source>
        <dbReference type="SAM" id="MobiDB-lite"/>
    </source>
</evidence>
<name>A0A6J6TLP6_9ZZZZ</name>
<evidence type="ECO:0000313" key="5">
    <source>
        <dbReference type="EMBL" id="CAB4747497.1"/>
    </source>
</evidence>
<dbReference type="EMBL" id="CAEZYY010000007">
    <property type="protein sequence ID" value="CAB4747497.1"/>
    <property type="molecule type" value="Genomic_DNA"/>
</dbReference>
<dbReference type="AlphaFoldDB" id="A0A6J6TLP6"/>
<dbReference type="PANTHER" id="PTHR33393">
    <property type="entry name" value="POLYGLUTAMINE SYNTHESIS ACCESSORY PROTEIN RV0574C-RELATED"/>
    <property type="match status" value="1"/>
</dbReference>
<dbReference type="PROSITE" id="PS51257">
    <property type="entry name" value="PROKAR_LIPOPROTEIN"/>
    <property type="match status" value="1"/>
</dbReference>
<dbReference type="InterPro" id="IPR029052">
    <property type="entry name" value="Metallo-depent_PP-like"/>
</dbReference>
<dbReference type="EMBL" id="CAFBLR010000133">
    <property type="protein sequence ID" value="CAB4880355.1"/>
    <property type="molecule type" value="Genomic_DNA"/>
</dbReference>
<feature type="domain" description="Capsule synthesis protein CapA" evidence="3">
    <location>
        <begin position="93"/>
        <end position="335"/>
    </location>
</feature>
<feature type="region of interest" description="Disordered" evidence="2">
    <location>
        <begin position="25"/>
        <end position="91"/>
    </location>
</feature>
<gene>
    <name evidence="4" type="ORF">UFOPK2602_01943</name>
    <name evidence="5" type="ORF">UFOPK2806_00805</name>
    <name evidence="6" type="ORF">UFOPK3417_01312</name>
</gene>
<evidence type="ECO:0000313" key="4">
    <source>
        <dbReference type="EMBL" id="CAB4723996.1"/>
    </source>
</evidence>
<dbReference type="InterPro" id="IPR019079">
    <property type="entry name" value="Capsule_synth_CapA"/>
</dbReference>
<dbReference type="PANTHER" id="PTHR33393:SF13">
    <property type="entry name" value="PGA BIOSYNTHESIS PROTEIN CAPA"/>
    <property type="match status" value="1"/>
</dbReference>
<evidence type="ECO:0000313" key="6">
    <source>
        <dbReference type="EMBL" id="CAB4880355.1"/>
    </source>
</evidence>
<organism evidence="5">
    <name type="scientific">freshwater metagenome</name>
    <dbReference type="NCBI Taxonomy" id="449393"/>
    <lineage>
        <taxon>unclassified sequences</taxon>
        <taxon>metagenomes</taxon>
        <taxon>ecological metagenomes</taxon>
    </lineage>
</organism>
<feature type="compositionally biased region" description="Low complexity" evidence="2">
    <location>
        <begin position="54"/>
        <end position="86"/>
    </location>
</feature>
<accession>A0A6J6TLP6</accession>
<dbReference type="CDD" id="cd07381">
    <property type="entry name" value="MPP_CapA"/>
    <property type="match status" value="1"/>
</dbReference>
<evidence type="ECO:0000256" key="1">
    <source>
        <dbReference type="ARBA" id="ARBA00005662"/>
    </source>
</evidence>
<reference evidence="5" key="1">
    <citation type="submission" date="2020-05" db="EMBL/GenBank/DDBJ databases">
        <authorList>
            <person name="Chiriac C."/>
            <person name="Salcher M."/>
            <person name="Ghai R."/>
            <person name="Kavagutti S V."/>
        </authorList>
    </citation>
    <scope>NUCLEOTIDE SEQUENCE</scope>
</reference>
<dbReference type="InterPro" id="IPR052169">
    <property type="entry name" value="CW_Biosynth-Accessory"/>
</dbReference>
<dbReference type="EMBL" id="CAEZXX010000168">
    <property type="protein sequence ID" value="CAB4723996.1"/>
    <property type="molecule type" value="Genomic_DNA"/>
</dbReference>
<comment type="similarity">
    <text evidence="1">Belongs to the CapA family.</text>
</comment>
<dbReference type="SUPFAM" id="SSF56300">
    <property type="entry name" value="Metallo-dependent phosphatases"/>
    <property type="match status" value="1"/>
</dbReference>
<sequence>MHSRVGPALLVAAAVFLGACSPGGASDAGPGRSSGPGATNTSLERPTTRPPTTLPVSTTTTAAPITTAPTTTTTTTAPQPTTTSAPRKPGTATLAFVGDVIGLIPNIERARRNAGGNGYDFRPMFDRVRPLISAADYAICHFEVPVRPQGQGWTPRYVTPSELVDAVADAGFDRCSLASNHALDRGVAGIDATAAAFDAIGLGRTGTAVSAQDAVPDIVEVNGIRIAHLSYTYATPGHPLPKDEPWRVNLINRKQIRADAQTARAAGAEYVIVSLHFGKTMITPPDDLQRKTARWLWDNTEVDLIVGSHSHVVQPIDHRGDRYVLYGMGNHLATFPGGPITSLKAQDGLLVFITIHRAANGRIVTDRPSIVPTWVGKGDETYAVHDARNFDDPSLSPALRKRLRDSLRRTRAVVGDYLAPRQPPSP</sequence>
<dbReference type="Pfam" id="PF09587">
    <property type="entry name" value="PGA_cap"/>
    <property type="match status" value="1"/>
</dbReference>
<dbReference type="Gene3D" id="3.60.21.10">
    <property type="match status" value="1"/>
</dbReference>
<evidence type="ECO:0000259" key="3">
    <source>
        <dbReference type="SMART" id="SM00854"/>
    </source>
</evidence>
<dbReference type="SMART" id="SM00854">
    <property type="entry name" value="PGA_cap"/>
    <property type="match status" value="1"/>
</dbReference>
<protein>
    <submittedName>
        <fullName evidence="5">Unannotated protein</fullName>
    </submittedName>
</protein>